<organism evidence="5 6">
    <name type="scientific">Trichostrongylus colubriformis</name>
    <name type="common">Black scour worm</name>
    <dbReference type="NCBI Taxonomy" id="6319"/>
    <lineage>
        <taxon>Eukaryota</taxon>
        <taxon>Metazoa</taxon>
        <taxon>Ecdysozoa</taxon>
        <taxon>Nematoda</taxon>
        <taxon>Chromadorea</taxon>
        <taxon>Rhabditida</taxon>
        <taxon>Rhabditina</taxon>
        <taxon>Rhabditomorpha</taxon>
        <taxon>Strongyloidea</taxon>
        <taxon>Trichostrongylidae</taxon>
        <taxon>Trichostrongylus</taxon>
    </lineage>
</organism>
<keyword evidence="6" id="KW-1185">Reference proteome</keyword>
<dbReference type="PROSITE" id="PS51221">
    <property type="entry name" value="TTL"/>
    <property type="match status" value="1"/>
</dbReference>
<dbReference type="Gene3D" id="3.30.470.20">
    <property type="entry name" value="ATP-grasp fold, B domain"/>
    <property type="match status" value="1"/>
</dbReference>
<accession>A0AAN8F088</accession>
<dbReference type="Proteomes" id="UP001331761">
    <property type="component" value="Unassembled WGS sequence"/>
</dbReference>
<dbReference type="PANTHER" id="PTHR12241">
    <property type="entry name" value="TUBULIN POLYGLUTAMYLASE"/>
    <property type="match status" value="1"/>
</dbReference>
<evidence type="ECO:0000256" key="4">
    <source>
        <dbReference type="ARBA" id="ARBA00022840"/>
    </source>
</evidence>
<dbReference type="EMBL" id="WIXE01021750">
    <property type="protein sequence ID" value="KAK5968090.1"/>
    <property type="molecule type" value="Genomic_DNA"/>
</dbReference>
<dbReference type="AlphaFoldDB" id="A0AAN8F088"/>
<evidence type="ECO:0000256" key="1">
    <source>
        <dbReference type="ARBA" id="ARBA00006820"/>
    </source>
</evidence>
<dbReference type="InterPro" id="IPR004344">
    <property type="entry name" value="TTL/TTLL_fam"/>
</dbReference>
<dbReference type="GO" id="GO:0015631">
    <property type="term" value="F:tubulin binding"/>
    <property type="evidence" value="ECO:0007669"/>
    <property type="project" value="TreeGrafter"/>
</dbReference>
<comment type="caution">
    <text evidence="5">The sequence shown here is derived from an EMBL/GenBank/DDBJ whole genome shotgun (WGS) entry which is preliminary data.</text>
</comment>
<evidence type="ECO:0000256" key="3">
    <source>
        <dbReference type="ARBA" id="ARBA00022741"/>
    </source>
</evidence>
<reference evidence="5 6" key="1">
    <citation type="submission" date="2019-10" db="EMBL/GenBank/DDBJ databases">
        <title>Assembly and Annotation for the nematode Trichostrongylus colubriformis.</title>
        <authorList>
            <person name="Martin J."/>
        </authorList>
    </citation>
    <scope>NUCLEOTIDE SEQUENCE [LARGE SCALE GENOMIC DNA]</scope>
    <source>
        <strain evidence="5">G859</strain>
        <tissue evidence="5">Whole worm</tissue>
    </source>
</reference>
<dbReference type="PANTHER" id="PTHR12241:SF162">
    <property type="entry name" value="TUBULIN MONOGLUTAMYLASE TTLL4"/>
    <property type="match status" value="1"/>
</dbReference>
<comment type="similarity">
    <text evidence="1">Belongs to the tubulin--tyrosine ligase family.</text>
</comment>
<keyword evidence="4" id="KW-0067">ATP-binding</keyword>
<dbReference type="Pfam" id="PF03133">
    <property type="entry name" value="TTL"/>
    <property type="match status" value="1"/>
</dbReference>
<feature type="non-terminal residue" evidence="5">
    <location>
        <position position="97"/>
    </location>
</feature>
<evidence type="ECO:0000256" key="2">
    <source>
        <dbReference type="ARBA" id="ARBA00022598"/>
    </source>
</evidence>
<dbReference type="GO" id="GO:0000226">
    <property type="term" value="P:microtubule cytoskeleton organization"/>
    <property type="evidence" value="ECO:0007669"/>
    <property type="project" value="TreeGrafter"/>
</dbReference>
<proteinExistence type="inferred from homology"/>
<keyword evidence="3" id="KW-0547">Nucleotide-binding</keyword>
<dbReference type="GO" id="GO:0070740">
    <property type="term" value="F:tubulin-glutamic acid ligase activity"/>
    <property type="evidence" value="ECO:0007669"/>
    <property type="project" value="TreeGrafter"/>
</dbReference>
<gene>
    <name evidence="5" type="ORF">GCK32_019257</name>
</gene>
<evidence type="ECO:0000313" key="6">
    <source>
        <dbReference type="Proteomes" id="UP001331761"/>
    </source>
</evidence>
<dbReference type="GO" id="GO:0036064">
    <property type="term" value="C:ciliary basal body"/>
    <property type="evidence" value="ECO:0007669"/>
    <property type="project" value="TreeGrafter"/>
</dbReference>
<evidence type="ECO:0000313" key="5">
    <source>
        <dbReference type="EMBL" id="KAK5968090.1"/>
    </source>
</evidence>
<dbReference type="GO" id="GO:0005524">
    <property type="term" value="F:ATP binding"/>
    <property type="evidence" value="ECO:0007669"/>
    <property type="project" value="UniProtKB-KW"/>
</dbReference>
<sequence length="97" mass="11273">MHLTNYSINKLAEQDGVADSPVPKWRLTELWNYFENGGVDTVAVREQIEDVIVKAFIACEKAIRDHMVRHIQHGFICHELFGVDILLDEDLRPWLLE</sequence>
<name>A0AAN8F088_TRICO</name>
<keyword evidence="2" id="KW-0436">Ligase</keyword>
<dbReference type="GO" id="GO:0019098">
    <property type="term" value="P:reproductive behavior"/>
    <property type="evidence" value="ECO:0007669"/>
    <property type="project" value="UniProtKB-ARBA"/>
</dbReference>
<protein>
    <submittedName>
        <fullName evidence="5">Uncharacterized protein</fullName>
    </submittedName>
</protein>